<feature type="transmembrane region" description="Helical" evidence="9">
    <location>
        <begin position="315"/>
        <end position="334"/>
    </location>
</feature>
<feature type="transmembrane region" description="Helical" evidence="9">
    <location>
        <begin position="134"/>
        <end position="152"/>
    </location>
</feature>
<keyword evidence="5 9" id="KW-0812">Transmembrane</keyword>
<feature type="transmembrane region" description="Helical" evidence="9">
    <location>
        <begin position="64"/>
        <end position="89"/>
    </location>
</feature>
<dbReference type="InterPro" id="IPR051084">
    <property type="entry name" value="H+-coupled_symporters"/>
</dbReference>
<dbReference type="PROSITE" id="PS50850">
    <property type="entry name" value="MFS"/>
    <property type="match status" value="1"/>
</dbReference>
<evidence type="ECO:0000256" key="3">
    <source>
        <dbReference type="ARBA" id="ARBA00022448"/>
    </source>
</evidence>
<accession>A0A848IQG1</accession>
<dbReference type="InterPro" id="IPR011701">
    <property type="entry name" value="MFS"/>
</dbReference>
<protein>
    <submittedName>
        <fullName evidence="11">MFS transporter</fullName>
    </submittedName>
</protein>
<dbReference type="Pfam" id="PF07690">
    <property type="entry name" value="MFS_1"/>
    <property type="match status" value="1"/>
</dbReference>
<reference evidence="11 12" key="1">
    <citation type="submission" date="2020-04" db="EMBL/GenBank/DDBJ databases">
        <title>Paraburkholderia sp. RP-4-7 isolated from soil.</title>
        <authorList>
            <person name="Dahal R.H."/>
        </authorList>
    </citation>
    <scope>NUCLEOTIDE SEQUENCE [LARGE SCALE GENOMIC DNA]</scope>
    <source>
        <strain evidence="11 12">RP-4-7</strain>
    </source>
</reference>
<evidence type="ECO:0000256" key="9">
    <source>
        <dbReference type="SAM" id="Phobius"/>
    </source>
</evidence>
<evidence type="ECO:0000256" key="2">
    <source>
        <dbReference type="ARBA" id="ARBA00008240"/>
    </source>
</evidence>
<keyword evidence="8 9" id="KW-0472">Membrane</keyword>
<feature type="transmembrane region" description="Helical" evidence="9">
    <location>
        <begin position="37"/>
        <end position="58"/>
    </location>
</feature>
<dbReference type="SUPFAM" id="SSF103473">
    <property type="entry name" value="MFS general substrate transporter"/>
    <property type="match status" value="1"/>
</dbReference>
<comment type="subcellular location">
    <subcellularLocation>
        <location evidence="1">Cell membrane</location>
        <topology evidence="1">Multi-pass membrane protein</topology>
    </subcellularLocation>
</comment>
<gene>
    <name evidence="11" type="ORF">HHL24_43020</name>
</gene>
<feature type="transmembrane region" description="Helical" evidence="9">
    <location>
        <begin position="248"/>
        <end position="269"/>
    </location>
</feature>
<sequence>MRTTQIASCAPAAVNPKVAPGLRKVILATSLGNGLEIFDFTVFSFFAAMIGAQFFPAADPITSLLMAVGTFGVGFFTRPLGAMVIGAYADRVGRRAAMTMTIWLMALGTAAIGLCPPFATLGIAAPLIVIAGRLLQGFAAGGEVGASSTYLMEAGPASRRGFLVSWQPASQGAAALLGALLGVVLTRTLTPVDLATWGWRVPFLLGLLVAPVGLYVRRQLHETPVAAATAGFARTPLGELCREHGKTIVLATLMLMGSTVPTYVIVYYMPSYLTRVMHMPPTTGYLSATLSALLLLIISPLSGLLADRLTRRKPLVLFTSGCTMLLALPVFQMITHAHSALPVLCAVGLISALMALGAGAGMLLLLEAFPARVRASGLAIPYALGVTLFGGTAQFVVTWLIRTTGNPMSAAWYVALSCLVSFCALVLFKERRTEP</sequence>
<keyword evidence="12" id="KW-1185">Reference proteome</keyword>
<dbReference type="InterPro" id="IPR036259">
    <property type="entry name" value="MFS_trans_sf"/>
</dbReference>
<keyword evidence="3" id="KW-0813">Transport</keyword>
<keyword evidence="4" id="KW-1003">Cell membrane</keyword>
<comment type="similarity">
    <text evidence="2">Belongs to the major facilitator superfamily. Metabolite:H+ Symporter (MHS) family (TC 2.A.1.6) family.</text>
</comment>
<feature type="transmembrane region" description="Helical" evidence="9">
    <location>
        <begin position="164"/>
        <end position="185"/>
    </location>
</feature>
<proteinExistence type="inferred from homology"/>
<dbReference type="PANTHER" id="PTHR43528">
    <property type="entry name" value="ALPHA-KETOGLUTARATE PERMEASE"/>
    <property type="match status" value="1"/>
</dbReference>
<feature type="transmembrane region" description="Helical" evidence="9">
    <location>
        <begin position="197"/>
        <end position="216"/>
    </location>
</feature>
<dbReference type="EMBL" id="JABBGJ010000111">
    <property type="protein sequence ID" value="NMM04588.1"/>
    <property type="molecule type" value="Genomic_DNA"/>
</dbReference>
<dbReference type="Proteomes" id="UP000544134">
    <property type="component" value="Unassembled WGS sequence"/>
</dbReference>
<keyword evidence="7 9" id="KW-1133">Transmembrane helix</keyword>
<evidence type="ECO:0000256" key="6">
    <source>
        <dbReference type="ARBA" id="ARBA00022847"/>
    </source>
</evidence>
<organism evidence="11 12">
    <name type="scientific">Paraburkholderia polaris</name>
    <dbReference type="NCBI Taxonomy" id="2728848"/>
    <lineage>
        <taxon>Bacteria</taxon>
        <taxon>Pseudomonadati</taxon>
        <taxon>Pseudomonadota</taxon>
        <taxon>Betaproteobacteria</taxon>
        <taxon>Burkholderiales</taxon>
        <taxon>Burkholderiaceae</taxon>
        <taxon>Paraburkholderia</taxon>
    </lineage>
</organism>
<dbReference type="GO" id="GO:0015293">
    <property type="term" value="F:symporter activity"/>
    <property type="evidence" value="ECO:0007669"/>
    <property type="project" value="UniProtKB-KW"/>
</dbReference>
<keyword evidence="6" id="KW-0769">Symport</keyword>
<evidence type="ECO:0000259" key="10">
    <source>
        <dbReference type="PROSITE" id="PS50850"/>
    </source>
</evidence>
<name>A0A848IQG1_9BURK</name>
<evidence type="ECO:0000256" key="4">
    <source>
        <dbReference type="ARBA" id="ARBA00022475"/>
    </source>
</evidence>
<dbReference type="Gene3D" id="1.20.1250.20">
    <property type="entry name" value="MFS general substrate transporter like domains"/>
    <property type="match status" value="2"/>
</dbReference>
<dbReference type="PROSITE" id="PS00216">
    <property type="entry name" value="SUGAR_TRANSPORT_1"/>
    <property type="match status" value="1"/>
</dbReference>
<feature type="transmembrane region" description="Helical" evidence="9">
    <location>
        <begin position="378"/>
        <end position="401"/>
    </location>
</feature>
<feature type="transmembrane region" description="Helical" evidence="9">
    <location>
        <begin position="101"/>
        <end position="128"/>
    </location>
</feature>
<dbReference type="InterPro" id="IPR005829">
    <property type="entry name" value="Sugar_transporter_CS"/>
</dbReference>
<feature type="transmembrane region" description="Helical" evidence="9">
    <location>
        <begin position="284"/>
        <end position="306"/>
    </location>
</feature>
<dbReference type="PROSITE" id="PS00217">
    <property type="entry name" value="SUGAR_TRANSPORT_2"/>
    <property type="match status" value="1"/>
</dbReference>
<evidence type="ECO:0000313" key="12">
    <source>
        <dbReference type="Proteomes" id="UP000544134"/>
    </source>
</evidence>
<feature type="transmembrane region" description="Helical" evidence="9">
    <location>
        <begin position="407"/>
        <end position="428"/>
    </location>
</feature>
<feature type="transmembrane region" description="Helical" evidence="9">
    <location>
        <begin position="340"/>
        <end position="366"/>
    </location>
</feature>
<feature type="domain" description="Major facilitator superfamily (MFS) profile" evidence="10">
    <location>
        <begin position="25"/>
        <end position="433"/>
    </location>
</feature>
<dbReference type="PANTHER" id="PTHR43528:SF3">
    <property type="entry name" value="CITRATE-PROTON SYMPORTER"/>
    <property type="match status" value="1"/>
</dbReference>
<evidence type="ECO:0000256" key="1">
    <source>
        <dbReference type="ARBA" id="ARBA00004651"/>
    </source>
</evidence>
<dbReference type="FunFam" id="1.20.1250.20:FF:000001">
    <property type="entry name" value="Dicarboxylate MFS transporter"/>
    <property type="match status" value="1"/>
</dbReference>
<dbReference type="InterPro" id="IPR020846">
    <property type="entry name" value="MFS_dom"/>
</dbReference>
<dbReference type="AlphaFoldDB" id="A0A848IQG1"/>
<evidence type="ECO:0000313" key="11">
    <source>
        <dbReference type="EMBL" id="NMM04588.1"/>
    </source>
</evidence>
<dbReference type="RefSeq" id="WP_169491306.1">
    <property type="nucleotide sequence ID" value="NZ_JABBGJ010000111.1"/>
</dbReference>
<comment type="caution">
    <text evidence="11">The sequence shown here is derived from an EMBL/GenBank/DDBJ whole genome shotgun (WGS) entry which is preliminary data.</text>
</comment>
<evidence type="ECO:0000256" key="5">
    <source>
        <dbReference type="ARBA" id="ARBA00022692"/>
    </source>
</evidence>
<evidence type="ECO:0000256" key="7">
    <source>
        <dbReference type="ARBA" id="ARBA00022989"/>
    </source>
</evidence>
<dbReference type="GO" id="GO:0005886">
    <property type="term" value="C:plasma membrane"/>
    <property type="evidence" value="ECO:0007669"/>
    <property type="project" value="UniProtKB-SubCell"/>
</dbReference>
<evidence type="ECO:0000256" key="8">
    <source>
        <dbReference type="ARBA" id="ARBA00023136"/>
    </source>
</evidence>